<dbReference type="Pfam" id="PF12937">
    <property type="entry name" value="F-box-like"/>
    <property type="match status" value="1"/>
</dbReference>
<dbReference type="SUPFAM" id="SSF81383">
    <property type="entry name" value="F-box domain"/>
    <property type="match status" value="1"/>
</dbReference>
<accession>A0A226DWH8</accession>
<proteinExistence type="predicted"/>
<comment type="caution">
    <text evidence="2">The sequence shown here is derived from an EMBL/GenBank/DDBJ whole genome shotgun (WGS) entry which is preliminary data.</text>
</comment>
<sequence length="593" mass="69091">MAASLIKPPDGVLKAKFNTEADYWSVILPYIERRKYTIGDTYTSWDTQGEFVFFTTKSDKWNWSFGLEIFCDLDSYWVKAFKGDYIFQNGVKVDDEVKTRVNFGDTFTMTKLRNDISGGLAIFAFEKREYPTDVDYCKKIMCDSDNAKELNFTLGRNKLIFSHILSYLSLRSLKNARLVCRHWDEEASPILQKKCAINFDEDYQPSNSSLQFFRYVGEMRNIAADEDDQKNWGAKYVTDLNWFLQPKWGHLVKTLSLRGDVHSDQDYKLHLDTVSRFQDTLQELRVAFEIQICDKDGAEMEYPCQYGIFFPVLKKVSFELVTYSREPDGLTARWMQTWADAITKVASVSIVGDDFLGSRFIQQMKRKGTLRYTNLREILLTCKPEDGINFLSELNQPLKKMTLTIPLENPQLPDFENLLRKFAPSLEFLSFRVDTDGMQEKSRFVLNMPCFPKLKSLDLHFGDFENFTYFLGGADVEGRIKNLARLSLAFPPLMGPRDNGIDYGRHLPEIRSIIILKPWSLERQEDFWDTYSDLIDSLLPKEDGQSCKTLENFDILRRNVEPETRYRQAGRLPGIFPNVRNEWMVKLKEKMNN</sequence>
<dbReference type="AlphaFoldDB" id="A0A226DWH8"/>
<dbReference type="Gene3D" id="1.20.1280.50">
    <property type="match status" value="1"/>
</dbReference>
<keyword evidence="3" id="KW-1185">Reference proteome</keyword>
<organism evidence="2 3">
    <name type="scientific">Folsomia candida</name>
    <name type="common">Springtail</name>
    <dbReference type="NCBI Taxonomy" id="158441"/>
    <lineage>
        <taxon>Eukaryota</taxon>
        <taxon>Metazoa</taxon>
        <taxon>Ecdysozoa</taxon>
        <taxon>Arthropoda</taxon>
        <taxon>Hexapoda</taxon>
        <taxon>Collembola</taxon>
        <taxon>Entomobryomorpha</taxon>
        <taxon>Isotomoidea</taxon>
        <taxon>Isotomidae</taxon>
        <taxon>Proisotominae</taxon>
        <taxon>Folsomia</taxon>
    </lineage>
</organism>
<evidence type="ECO:0000313" key="3">
    <source>
        <dbReference type="Proteomes" id="UP000198287"/>
    </source>
</evidence>
<evidence type="ECO:0000259" key="1">
    <source>
        <dbReference type="Pfam" id="PF12937"/>
    </source>
</evidence>
<dbReference type="EMBL" id="LNIX01000010">
    <property type="protein sequence ID" value="OXA49569.1"/>
    <property type="molecule type" value="Genomic_DNA"/>
</dbReference>
<reference evidence="2 3" key="1">
    <citation type="submission" date="2015-12" db="EMBL/GenBank/DDBJ databases">
        <title>The genome of Folsomia candida.</title>
        <authorList>
            <person name="Faddeeva A."/>
            <person name="Derks M.F."/>
            <person name="Anvar Y."/>
            <person name="Smit S."/>
            <person name="Van Straalen N."/>
            <person name="Roelofs D."/>
        </authorList>
    </citation>
    <scope>NUCLEOTIDE SEQUENCE [LARGE SCALE GENOMIC DNA]</scope>
    <source>
        <strain evidence="2 3">VU population</strain>
        <tissue evidence="2">Whole body</tissue>
    </source>
</reference>
<name>A0A226DWH8_FOLCA</name>
<dbReference type="CDD" id="cd09917">
    <property type="entry name" value="F-box_SF"/>
    <property type="match status" value="1"/>
</dbReference>
<dbReference type="Proteomes" id="UP000198287">
    <property type="component" value="Unassembled WGS sequence"/>
</dbReference>
<feature type="domain" description="F-box" evidence="1">
    <location>
        <begin position="161"/>
        <end position="187"/>
    </location>
</feature>
<gene>
    <name evidence="2" type="ORF">Fcan01_16109</name>
</gene>
<evidence type="ECO:0000313" key="2">
    <source>
        <dbReference type="EMBL" id="OXA49569.1"/>
    </source>
</evidence>
<dbReference type="InterPro" id="IPR001810">
    <property type="entry name" value="F-box_dom"/>
</dbReference>
<protein>
    <submittedName>
        <fullName evidence="2">MICOS complex subunit MIC13</fullName>
    </submittedName>
</protein>
<dbReference type="InterPro" id="IPR036047">
    <property type="entry name" value="F-box-like_dom_sf"/>
</dbReference>